<evidence type="ECO:0000313" key="8">
    <source>
        <dbReference type="EMBL" id="STX50506.1"/>
    </source>
</evidence>
<dbReference type="OrthoDB" id="7359894at2"/>
<evidence type="ECO:0000256" key="4">
    <source>
        <dbReference type="ARBA" id="ARBA00022989"/>
    </source>
</evidence>
<feature type="domain" description="Phage shock protein PspC N-terminal" evidence="7">
    <location>
        <begin position="9"/>
        <end position="66"/>
    </location>
</feature>
<dbReference type="Pfam" id="PF04024">
    <property type="entry name" value="PspC"/>
    <property type="match status" value="1"/>
</dbReference>
<organism evidence="8 9">
    <name type="scientific">Legionella busanensis</name>
    <dbReference type="NCBI Taxonomy" id="190655"/>
    <lineage>
        <taxon>Bacteria</taxon>
        <taxon>Pseudomonadati</taxon>
        <taxon>Pseudomonadota</taxon>
        <taxon>Gammaproteobacteria</taxon>
        <taxon>Legionellales</taxon>
        <taxon>Legionellaceae</taxon>
        <taxon>Legionella</taxon>
    </lineage>
</organism>
<dbReference type="PANTHER" id="PTHR33885">
    <property type="entry name" value="PHAGE SHOCK PROTEIN C"/>
    <property type="match status" value="1"/>
</dbReference>
<evidence type="ECO:0000256" key="3">
    <source>
        <dbReference type="ARBA" id="ARBA00022692"/>
    </source>
</evidence>
<dbReference type="PANTHER" id="PTHR33885:SF3">
    <property type="entry name" value="PHAGE SHOCK PROTEIN C"/>
    <property type="match status" value="1"/>
</dbReference>
<evidence type="ECO:0000256" key="1">
    <source>
        <dbReference type="ARBA" id="ARBA00004162"/>
    </source>
</evidence>
<keyword evidence="4 6" id="KW-1133">Transmembrane helix</keyword>
<keyword evidence="5 6" id="KW-0472">Membrane</keyword>
<dbReference type="InterPro" id="IPR007168">
    <property type="entry name" value="Phageshock_PspC_N"/>
</dbReference>
<evidence type="ECO:0000256" key="5">
    <source>
        <dbReference type="ARBA" id="ARBA00023136"/>
    </source>
</evidence>
<dbReference type="GO" id="GO:0005886">
    <property type="term" value="C:plasma membrane"/>
    <property type="evidence" value="ECO:0007669"/>
    <property type="project" value="UniProtKB-SubCell"/>
</dbReference>
<protein>
    <submittedName>
        <fullName evidence="8">Phage shock protein C, PspC</fullName>
    </submittedName>
</protein>
<keyword evidence="3 6" id="KW-0812">Transmembrane</keyword>
<evidence type="ECO:0000256" key="2">
    <source>
        <dbReference type="ARBA" id="ARBA00022475"/>
    </source>
</evidence>
<keyword evidence="2" id="KW-1003">Cell membrane</keyword>
<dbReference type="InterPro" id="IPR052027">
    <property type="entry name" value="PspC"/>
</dbReference>
<gene>
    <name evidence="8" type="ORF">NCTC13316_00588</name>
</gene>
<sequence length="78" mass="8963">MTELQKPYKKLYRSRTDKKIAGVCGGLAAYFNMDPLWVRLLFVLFFLVGGSAFLVYIILWLLMPLEPTILPPTGDWKP</sequence>
<keyword evidence="9" id="KW-1185">Reference proteome</keyword>
<dbReference type="EMBL" id="UGOD01000001">
    <property type="protein sequence ID" value="STX50506.1"/>
    <property type="molecule type" value="Genomic_DNA"/>
</dbReference>
<name>A0A378JGS9_9GAMM</name>
<dbReference type="Proteomes" id="UP000254794">
    <property type="component" value="Unassembled WGS sequence"/>
</dbReference>
<evidence type="ECO:0000313" key="9">
    <source>
        <dbReference type="Proteomes" id="UP000254794"/>
    </source>
</evidence>
<dbReference type="AlphaFoldDB" id="A0A378JGS9"/>
<proteinExistence type="predicted"/>
<dbReference type="RefSeq" id="WP_115330218.1">
    <property type="nucleotide sequence ID" value="NZ_CAAAHP010000004.1"/>
</dbReference>
<comment type="subcellular location">
    <subcellularLocation>
        <location evidence="1">Cell membrane</location>
        <topology evidence="1">Single-pass membrane protein</topology>
    </subcellularLocation>
</comment>
<evidence type="ECO:0000259" key="7">
    <source>
        <dbReference type="Pfam" id="PF04024"/>
    </source>
</evidence>
<feature type="transmembrane region" description="Helical" evidence="6">
    <location>
        <begin position="40"/>
        <end position="63"/>
    </location>
</feature>
<accession>A0A378JGS9</accession>
<evidence type="ECO:0000256" key="6">
    <source>
        <dbReference type="SAM" id="Phobius"/>
    </source>
</evidence>
<reference evidence="8 9" key="1">
    <citation type="submission" date="2018-06" db="EMBL/GenBank/DDBJ databases">
        <authorList>
            <consortium name="Pathogen Informatics"/>
            <person name="Doyle S."/>
        </authorList>
    </citation>
    <scope>NUCLEOTIDE SEQUENCE [LARGE SCALE GENOMIC DNA]</scope>
    <source>
        <strain evidence="8 9">NCTC13316</strain>
    </source>
</reference>